<dbReference type="Ensembl" id="ENSSPUT00000015782.1">
    <property type="protein sequence ID" value="ENSSPUP00000014793.1"/>
    <property type="gene ID" value="ENSSPUG00000011240.1"/>
</dbReference>
<reference evidence="10" key="2">
    <citation type="submission" date="2025-09" db="UniProtKB">
        <authorList>
            <consortium name="Ensembl"/>
        </authorList>
    </citation>
    <scope>IDENTIFICATION</scope>
</reference>
<feature type="domain" description="Protein kinase" evidence="8">
    <location>
        <begin position="528"/>
        <end position="827"/>
    </location>
</feature>
<dbReference type="SUPFAM" id="SSF56112">
    <property type="entry name" value="Protein kinase-like (PK-like)"/>
    <property type="match status" value="1"/>
</dbReference>
<protein>
    <submittedName>
        <fullName evidence="10">BUB1 mitotic checkpoint serine/threonine kinase</fullName>
    </submittedName>
</protein>
<dbReference type="GO" id="GO:0005654">
    <property type="term" value="C:nucleoplasm"/>
    <property type="evidence" value="ECO:0007669"/>
    <property type="project" value="Ensembl"/>
</dbReference>
<dbReference type="GO" id="GO:0005829">
    <property type="term" value="C:cytosol"/>
    <property type="evidence" value="ECO:0007669"/>
    <property type="project" value="Ensembl"/>
</dbReference>
<keyword evidence="3 7" id="KW-0547">Nucleotide-binding</keyword>
<evidence type="ECO:0000259" key="8">
    <source>
        <dbReference type="PROSITE" id="PS50011"/>
    </source>
</evidence>
<organism evidence="10 11">
    <name type="scientific">Sphenodon punctatus</name>
    <name type="common">Tuatara</name>
    <name type="synonym">Hatteria punctata</name>
    <dbReference type="NCBI Taxonomy" id="8508"/>
    <lineage>
        <taxon>Eukaryota</taxon>
        <taxon>Metazoa</taxon>
        <taxon>Chordata</taxon>
        <taxon>Craniata</taxon>
        <taxon>Vertebrata</taxon>
        <taxon>Euteleostomi</taxon>
        <taxon>Lepidosauria</taxon>
        <taxon>Sphenodontia</taxon>
        <taxon>Sphenodontidae</taxon>
        <taxon>Sphenodon</taxon>
    </lineage>
</organism>
<gene>
    <name evidence="10" type="primary">BUB1</name>
</gene>
<feature type="domain" description="BUB1 N-terminal" evidence="9">
    <location>
        <begin position="2"/>
        <end position="156"/>
    </location>
</feature>
<dbReference type="Proteomes" id="UP000694392">
    <property type="component" value="Unplaced"/>
</dbReference>
<dbReference type="GO" id="GO:0000940">
    <property type="term" value="C:outer kinetochore"/>
    <property type="evidence" value="ECO:0007669"/>
    <property type="project" value="Ensembl"/>
</dbReference>
<name>A0A8D0H6D7_SPHPU</name>
<dbReference type="InterPro" id="IPR000719">
    <property type="entry name" value="Prot_kinase_dom"/>
</dbReference>
<dbReference type="InterPro" id="IPR015661">
    <property type="entry name" value="Bub1/Mad3"/>
</dbReference>
<dbReference type="GO" id="GO:0007094">
    <property type="term" value="P:mitotic spindle assembly checkpoint signaling"/>
    <property type="evidence" value="ECO:0007669"/>
    <property type="project" value="Ensembl"/>
</dbReference>
<dbReference type="GO" id="GO:2000720">
    <property type="term" value="P:positive regulation of maintenance of mitotic sister chromatid cohesion, centromeric"/>
    <property type="evidence" value="ECO:0007669"/>
    <property type="project" value="Ensembl"/>
</dbReference>
<keyword evidence="2" id="KW-0158">Chromosome</keyword>
<keyword evidence="5 7" id="KW-0067">ATP-binding</keyword>
<dbReference type="GO" id="GO:0004674">
    <property type="term" value="F:protein serine/threonine kinase activity"/>
    <property type="evidence" value="ECO:0007669"/>
    <property type="project" value="Ensembl"/>
</dbReference>
<dbReference type="Gene3D" id="1.25.40.430">
    <property type="match status" value="1"/>
</dbReference>
<dbReference type="InterPro" id="IPR011009">
    <property type="entry name" value="Kinase-like_dom_sf"/>
</dbReference>
<accession>A0A8D0H6D7</accession>
<dbReference type="PROSITE" id="PS51489">
    <property type="entry name" value="BUB1_N"/>
    <property type="match status" value="1"/>
</dbReference>
<dbReference type="GO" id="GO:0005524">
    <property type="term" value="F:ATP binding"/>
    <property type="evidence" value="ECO:0007669"/>
    <property type="project" value="UniProtKB-UniRule"/>
</dbReference>
<feature type="binding site" evidence="7">
    <location>
        <position position="562"/>
    </location>
    <ligand>
        <name>ATP</name>
        <dbReference type="ChEBI" id="CHEBI:30616"/>
    </ligand>
</feature>
<dbReference type="AlphaFoldDB" id="A0A8D0H6D7"/>
<evidence type="ECO:0000256" key="1">
    <source>
        <dbReference type="ARBA" id="ARBA00004629"/>
    </source>
</evidence>
<reference evidence="10" key="1">
    <citation type="submission" date="2025-08" db="UniProtKB">
        <authorList>
            <consortium name="Ensembl"/>
        </authorList>
    </citation>
    <scope>IDENTIFICATION</scope>
</reference>
<dbReference type="PANTHER" id="PTHR14030:SF26">
    <property type="entry name" value="MITOTIC CHECKPOINT SERINE_THREONINE-PROTEIN KINASE BUB1"/>
    <property type="match status" value="1"/>
</dbReference>
<dbReference type="SMART" id="SM00220">
    <property type="entry name" value="S_TKc"/>
    <property type="match status" value="1"/>
</dbReference>
<dbReference type="PROSITE" id="PS00107">
    <property type="entry name" value="PROTEIN_KINASE_ATP"/>
    <property type="match status" value="1"/>
</dbReference>
<dbReference type="FunFam" id="1.10.510.10:FF:000390">
    <property type="entry name" value="Mitotic checkpoint serine/threonine-protein kinase BUB1"/>
    <property type="match status" value="1"/>
</dbReference>
<keyword evidence="6" id="KW-0137">Centromere</keyword>
<evidence type="ECO:0000259" key="9">
    <source>
        <dbReference type="PROSITE" id="PS51489"/>
    </source>
</evidence>
<dbReference type="PROSITE" id="PS50011">
    <property type="entry name" value="PROTEIN_KINASE_DOM"/>
    <property type="match status" value="1"/>
</dbReference>
<evidence type="ECO:0000256" key="5">
    <source>
        <dbReference type="ARBA" id="ARBA00022840"/>
    </source>
</evidence>
<evidence type="ECO:0000256" key="6">
    <source>
        <dbReference type="ARBA" id="ARBA00023328"/>
    </source>
</evidence>
<evidence type="ECO:0000313" key="11">
    <source>
        <dbReference type="Proteomes" id="UP000694392"/>
    </source>
</evidence>
<dbReference type="Pfam" id="PF00069">
    <property type="entry name" value="Pkinase"/>
    <property type="match status" value="1"/>
</dbReference>
<dbReference type="GeneTree" id="ENSGT00940000157865"/>
<evidence type="ECO:0000256" key="3">
    <source>
        <dbReference type="ARBA" id="ARBA00022741"/>
    </source>
</evidence>
<proteinExistence type="predicted"/>
<dbReference type="InterPro" id="IPR013212">
    <property type="entry name" value="Mad3/Bub1_I"/>
</dbReference>
<keyword evidence="11" id="KW-1185">Reference proteome</keyword>
<dbReference type="OMA" id="NCEKGVG"/>
<dbReference type="InterPro" id="IPR008271">
    <property type="entry name" value="Ser/Thr_kinase_AS"/>
</dbReference>
<sequence>MFEVHIQNYKGDDPLDLWDRYVQWVDGISKTEGRQNHLSSLLERLVKMFLNDKRYHHDPRFINCCIKFAEFISHPGQFFDYMYSQGIGTRSSALYVSWAQQLEMQGNMQHANAIIQKGIHNEAQPTEKLHQQYREHVKYKTCISKSEVLPTPSSNSGLEQVPMYDKSLLQCEGSELCFEEIRAKIYFKKAERRRRQKEWGKFLFFQKGQTYLASVWLFLFMVQMVVVYDGTLGGGNPSTFFGNVIHTTPNTSLGMMQATPSKVQPSPTVHTKEALGFIMDIFQAPALPDVSGDQYNSLLAKEDLFEAYCKNNGMFSQPKNKPAEIKAFGERSAMKSATRSKVSCECFTLMDDCTVWAGCCNKTLASSPNNTGDFAHAARLVSTPFNYIPTHSLQGIENKGKMSYARKPPQELPEHSPEQGEISVNVLSTTALPVLNQQSPIDLATQEAEYHLDACNIAAMDTSSYSKDSSDQNADVPVIENPWDDGLIHKLLSRLPRSLNTYPNTYQWKSNLPIIRPKTDLRLESVSFHVDYLLGQGAFAHVYQASVLDTNNTKNKQKVILKVQKPSNPWEFYIATQLTERLKPSVRHLFIHFYSAHFFQNGSILVGELYSYGTLLNTINIYKKLPEKVMPQALVIYFTIKILYMIEELHNCGIIHGDIKPDNFILVLFLCFETCDADSLSHGLAIIDLGQSIDMRLFPKRTTFTGKCETSGFQCIEMMTQKPWNYQSDFFGIAGTVYCMLFGTYMKVRNEQGMWKTDGVFRRIPNTELWNDLFYTLLNIPDCNHLPSLGALRERLLDLFQSTYVNKVKTLHNRLVVLLLENKRSRK</sequence>
<evidence type="ECO:0000256" key="7">
    <source>
        <dbReference type="PROSITE-ProRule" id="PRU10141"/>
    </source>
</evidence>
<dbReference type="Pfam" id="PF08311">
    <property type="entry name" value="Mad3_BUB1_I"/>
    <property type="match status" value="1"/>
</dbReference>
<dbReference type="GO" id="GO:0140995">
    <property type="term" value="F:histone H2A kinase activity"/>
    <property type="evidence" value="ECO:0007669"/>
    <property type="project" value="Ensembl"/>
</dbReference>
<dbReference type="GO" id="GO:0051754">
    <property type="term" value="P:meiotic sister chromatid cohesion, centromeric"/>
    <property type="evidence" value="ECO:0007669"/>
    <property type="project" value="TreeGrafter"/>
</dbReference>
<comment type="subcellular location">
    <subcellularLocation>
        <location evidence="1">Chromosome</location>
        <location evidence="1">Centromere</location>
        <location evidence="1">Kinetochore</location>
    </subcellularLocation>
</comment>
<dbReference type="Gene3D" id="1.10.510.10">
    <property type="entry name" value="Transferase(Phosphotransferase) domain 1"/>
    <property type="match status" value="1"/>
</dbReference>
<evidence type="ECO:0000256" key="2">
    <source>
        <dbReference type="ARBA" id="ARBA00022454"/>
    </source>
</evidence>
<evidence type="ECO:0000313" key="10">
    <source>
        <dbReference type="Ensembl" id="ENSSPUP00000014793.1"/>
    </source>
</evidence>
<dbReference type="PROSITE" id="PS00108">
    <property type="entry name" value="PROTEIN_KINASE_ST"/>
    <property type="match status" value="1"/>
</dbReference>
<keyword evidence="4" id="KW-0995">Kinetochore</keyword>
<dbReference type="Gene3D" id="6.10.130.20">
    <property type="match status" value="1"/>
</dbReference>
<dbReference type="InterPro" id="IPR017441">
    <property type="entry name" value="Protein_kinase_ATP_BS"/>
</dbReference>
<dbReference type="PANTHER" id="PTHR14030">
    <property type="entry name" value="MITOTIC CHECKPOINT SERINE/THREONINE-PROTEIN KINASE BUB1"/>
    <property type="match status" value="1"/>
</dbReference>
<evidence type="ECO:0000256" key="4">
    <source>
        <dbReference type="ARBA" id="ARBA00022838"/>
    </source>
</evidence>
<dbReference type="SMART" id="SM00777">
    <property type="entry name" value="Mad3_BUB1_I"/>
    <property type="match status" value="1"/>
</dbReference>